<dbReference type="Proteomes" id="UP000006315">
    <property type="component" value="Unassembled WGS sequence"/>
</dbReference>
<dbReference type="EMBL" id="AJLR01000007">
    <property type="protein sequence ID" value="EKN70772.1"/>
    <property type="molecule type" value="Genomic_DNA"/>
</dbReference>
<dbReference type="STRING" id="1131731.BAZO_00775"/>
<keyword evidence="1" id="KW-1133">Transmembrane helix</keyword>
<dbReference type="RefSeq" id="WP_003329261.1">
    <property type="nucleotide sequence ID" value="NZ_AJLR01000007.1"/>
</dbReference>
<evidence type="ECO:0000256" key="1">
    <source>
        <dbReference type="SAM" id="Phobius"/>
    </source>
</evidence>
<dbReference type="Pfam" id="PF05437">
    <property type="entry name" value="AzlD"/>
    <property type="match status" value="1"/>
</dbReference>
<evidence type="ECO:0000313" key="3">
    <source>
        <dbReference type="Proteomes" id="UP000006315"/>
    </source>
</evidence>
<protein>
    <submittedName>
        <fullName evidence="2">Branched-chain amino acid transport</fullName>
    </submittedName>
</protein>
<feature type="transmembrane region" description="Helical" evidence="1">
    <location>
        <begin position="37"/>
        <end position="55"/>
    </location>
</feature>
<dbReference type="AlphaFoldDB" id="K6DE05"/>
<organism evidence="2 3">
    <name type="scientific">Schinkia azotoformans LMG 9581</name>
    <dbReference type="NCBI Taxonomy" id="1131731"/>
    <lineage>
        <taxon>Bacteria</taxon>
        <taxon>Bacillati</taxon>
        <taxon>Bacillota</taxon>
        <taxon>Bacilli</taxon>
        <taxon>Bacillales</taxon>
        <taxon>Bacillaceae</taxon>
        <taxon>Calidifontibacillus/Schinkia group</taxon>
        <taxon>Schinkia</taxon>
    </lineage>
</organism>
<gene>
    <name evidence="2" type="ORF">BAZO_00775</name>
</gene>
<dbReference type="PATRIC" id="fig|1131731.3.peg.162"/>
<keyword evidence="1" id="KW-0812">Transmembrane</keyword>
<sequence>MNIYLLIILMAIVTYVPRALPSIMANYMVIPNLIDRWLKGIPFAVLGALIFPGILKVEPNQPLVGIAGGIIAVILSLLKLNLTIVLIGTVVSIILINLAFTM</sequence>
<keyword evidence="1" id="KW-0472">Membrane</keyword>
<dbReference type="GeneID" id="89468926"/>
<dbReference type="InterPro" id="IPR008407">
    <property type="entry name" value="Brnchd-chn_aa_trnsp_AzlD"/>
</dbReference>
<proteinExistence type="predicted"/>
<feature type="transmembrane region" description="Helical" evidence="1">
    <location>
        <begin position="62"/>
        <end position="78"/>
    </location>
</feature>
<reference evidence="2 3" key="1">
    <citation type="journal article" date="2012" name="Front. Microbiol.">
        <title>Redundancy and modularity in membrane-associated dissimilatory nitrate reduction in Bacillus.</title>
        <authorList>
            <person name="Heylen K."/>
            <person name="Keltjens J."/>
        </authorList>
    </citation>
    <scope>NUCLEOTIDE SEQUENCE [LARGE SCALE GENOMIC DNA]</scope>
    <source>
        <strain evidence="2 3">LMG 9581</strain>
    </source>
</reference>
<comment type="caution">
    <text evidence="2">The sequence shown here is derived from an EMBL/GenBank/DDBJ whole genome shotgun (WGS) entry which is preliminary data.</text>
</comment>
<keyword evidence="3" id="KW-1185">Reference proteome</keyword>
<evidence type="ECO:0000313" key="2">
    <source>
        <dbReference type="EMBL" id="EKN70772.1"/>
    </source>
</evidence>
<accession>K6DE05</accession>
<name>K6DE05_SCHAZ</name>